<protein>
    <submittedName>
        <fullName evidence="2">Uncharacterized protein</fullName>
    </submittedName>
</protein>
<dbReference type="SUPFAM" id="SSF58100">
    <property type="entry name" value="Bacterial hemolysins"/>
    <property type="match status" value="1"/>
</dbReference>
<dbReference type="OrthoDB" id="4494488at2759"/>
<dbReference type="Proteomes" id="UP000177798">
    <property type="component" value="Chromosome 8"/>
</dbReference>
<reference evidence="3" key="1">
    <citation type="journal article" date="2017" name="Genome Biol. Evol.">
        <title>The complete genome sequence of the phytopathogenic fungus Sclerotinia sclerotiorum reveals insights into the genome architecture of broad host range pathogens.</title>
        <authorList>
            <person name="Derbyshire M."/>
            <person name="Denton-Giles M."/>
            <person name="Hegedus D."/>
            <person name="Seifbarghy S."/>
            <person name="Rollins J."/>
            <person name="van Kan J."/>
            <person name="Seidl M.F."/>
            <person name="Faino L."/>
            <person name="Mbengue M."/>
            <person name="Navaud O."/>
            <person name="Raffaele S."/>
            <person name="Hammond-Kosack K."/>
            <person name="Heard S."/>
            <person name="Oliver R."/>
        </authorList>
    </citation>
    <scope>NUCLEOTIDE SEQUENCE [LARGE SCALE GENOMIC DNA]</scope>
    <source>
        <strain evidence="3">ATCC 18683 / 1980 / Ss-1</strain>
    </source>
</reference>
<gene>
    <name evidence="2" type="ORF">sscle_08g064640</name>
</gene>
<proteinExistence type="predicted"/>
<dbReference type="EMBL" id="CP017821">
    <property type="protein sequence ID" value="APA11694.1"/>
    <property type="molecule type" value="Genomic_DNA"/>
</dbReference>
<dbReference type="VEuPathDB" id="FungiDB:sscle_08g064640"/>
<keyword evidence="1" id="KW-0812">Transmembrane</keyword>
<organism evidence="2 3">
    <name type="scientific">Sclerotinia sclerotiorum (strain ATCC 18683 / 1980 / Ss-1)</name>
    <name type="common">White mold</name>
    <name type="synonym">Whetzelinia sclerotiorum</name>
    <dbReference type="NCBI Taxonomy" id="665079"/>
    <lineage>
        <taxon>Eukaryota</taxon>
        <taxon>Fungi</taxon>
        <taxon>Dikarya</taxon>
        <taxon>Ascomycota</taxon>
        <taxon>Pezizomycotina</taxon>
        <taxon>Leotiomycetes</taxon>
        <taxon>Helotiales</taxon>
        <taxon>Sclerotiniaceae</taxon>
        <taxon>Sclerotinia</taxon>
    </lineage>
</organism>
<dbReference type="Gene3D" id="1.20.1170.10">
    <property type="match status" value="1"/>
</dbReference>
<sequence>MPTPKVTLKPEGLVDKDGHSLLTNLEVHKLLRFVWTGVFLSTTKEEYMNHTNMKTDDYNRLKEYIDPLLLVHATCKNHCVVFKNDTYKTIVDLADSMYALAQKAGGKEAGSYYANILKDGKILFEELDKDIADQNQTVISNKRTVINALVNRQVAGITQLQTDAANVKKSLLAFEEQLRGDQKALKEKDKIINDKLAAEGGDIDTLTTTIAAKIKEIDQDQDEFEQGESQSILDVIQNDNDERVLDVIIAATTAAYATVFPVGTICAAVVLGVYTERAVVMKVKIDALKEILQNDQDKLASDNMLVAGLKLMDKDLSALIALIGPAITVIDEMVGAWGIIAADLKAVKDAVAENSDETDLPELQEISQEGVLSAWNDLKVEVNNFRQAAYISDPDQVTLDDYSRQLQASIDGA</sequence>
<keyword evidence="1" id="KW-1133">Transmembrane helix</keyword>
<evidence type="ECO:0000313" key="3">
    <source>
        <dbReference type="Proteomes" id="UP000177798"/>
    </source>
</evidence>
<dbReference type="CDD" id="cd22656">
    <property type="entry name" value="ClyA_Cry6Aa-like"/>
    <property type="match status" value="1"/>
</dbReference>
<dbReference type="AlphaFoldDB" id="A0A1D9Q9Q7"/>
<feature type="transmembrane region" description="Helical" evidence="1">
    <location>
        <begin position="247"/>
        <end position="274"/>
    </location>
</feature>
<evidence type="ECO:0000313" key="2">
    <source>
        <dbReference type="EMBL" id="APA11694.1"/>
    </source>
</evidence>
<name>A0A1D9Q9Q7_SCLS1</name>
<evidence type="ECO:0000256" key="1">
    <source>
        <dbReference type="SAM" id="Phobius"/>
    </source>
</evidence>
<accession>A0A1D9Q9Q7</accession>
<keyword evidence="1" id="KW-0472">Membrane</keyword>